<evidence type="ECO:0000313" key="3">
    <source>
        <dbReference type="EMBL" id="TGY42338.1"/>
    </source>
</evidence>
<dbReference type="PANTHER" id="PTHR48090">
    <property type="entry name" value="UNDECAPRENYL-PHOSPHATE 4-DEOXY-4-FORMAMIDO-L-ARABINOSE TRANSFERASE-RELATED"/>
    <property type="match status" value="1"/>
</dbReference>
<feature type="transmembrane region" description="Helical" evidence="1">
    <location>
        <begin position="263"/>
        <end position="289"/>
    </location>
</feature>
<feature type="domain" description="Glycosyltransferase 2-like" evidence="2">
    <location>
        <begin position="5"/>
        <end position="167"/>
    </location>
</feature>
<evidence type="ECO:0000313" key="4">
    <source>
        <dbReference type="Proteomes" id="UP000306888"/>
    </source>
</evidence>
<proteinExistence type="predicted"/>
<dbReference type="RefSeq" id="WP_136006567.1">
    <property type="nucleotide sequence ID" value="NZ_SRYR01000003.1"/>
</dbReference>
<keyword evidence="1" id="KW-0812">Transmembrane</keyword>
<dbReference type="AlphaFoldDB" id="A0A4S2DJF6"/>
<dbReference type="GO" id="GO:0016740">
    <property type="term" value="F:transferase activity"/>
    <property type="evidence" value="ECO:0007669"/>
    <property type="project" value="UniProtKB-KW"/>
</dbReference>
<keyword evidence="4" id="KW-1185">Reference proteome</keyword>
<keyword evidence="1" id="KW-1133">Transmembrane helix</keyword>
<dbReference type="CDD" id="cd04187">
    <property type="entry name" value="DPM1_like_bac"/>
    <property type="match status" value="1"/>
</dbReference>
<sequence length="309" mass="35623">MKKVSIIVPCYNEEKMIELFYVESVKITNKIEGYEFEYILINDGSKDDTLKTIKYLSKEHKNIKYISFSRNFGKEAAILAGLKNFNGDYAIIMDADLQHPPRLIIDMIEKVEEGYESVSTKRIDRSGESKLRGLFSKLFFRFLNKISDIPIVEGATDFRIMSKQMVDSVLDLTEYHRFSKGIFEWVGYDTYWIEYVSEDRVLGETKWSYIGLFKYAMEGIIAFSTTPLRLSSIIGVIISIISFIYFIITLLQTLIFGKDLPGYASTICLISFLGGIQLVALGIIGEYLARTYMQVKRRPNYIVKEQSKK</sequence>
<dbReference type="InterPro" id="IPR029044">
    <property type="entry name" value="Nucleotide-diphossugar_trans"/>
</dbReference>
<comment type="caution">
    <text evidence="3">The sequence shown here is derived from an EMBL/GenBank/DDBJ whole genome shotgun (WGS) entry which is preliminary data.</text>
</comment>
<dbReference type="InterPro" id="IPR001173">
    <property type="entry name" value="Glyco_trans_2-like"/>
</dbReference>
<keyword evidence="1" id="KW-0472">Membrane</keyword>
<dbReference type="InterPro" id="IPR050256">
    <property type="entry name" value="Glycosyltransferase_2"/>
</dbReference>
<organism evidence="3 4">
    <name type="scientific">Clostridium sartagoforme</name>
    <dbReference type="NCBI Taxonomy" id="84031"/>
    <lineage>
        <taxon>Bacteria</taxon>
        <taxon>Bacillati</taxon>
        <taxon>Bacillota</taxon>
        <taxon>Clostridia</taxon>
        <taxon>Eubacteriales</taxon>
        <taxon>Clostridiaceae</taxon>
        <taxon>Clostridium</taxon>
    </lineage>
</organism>
<dbReference type="Proteomes" id="UP000306888">
    <property type="component" value="Unassembled WGS sequence"/>
</dbReference>
<dbReference type="Gene3D" id="3.90.550.10">
    <property type="entry name" value="Spore Coat Polysaccharide Biosynthesis Protein SpsA, Chain A"/>
    <property type="match status" value="1"/>
</dbReference>
<dbReference type="Pfam" id="PF00535">
    <property type="entry name" value="Glycos_transf_2"/>
    <property type="match status" value="1"/>
</dbReference>
<dbReference type="GO" id="GO:0005886">
    <property type="term" value="C:plasma membrane"/>
    <property type="evidence" value="ECO:0007669"/>
    <property type="project" value="TreeGrafter"/>
</dbReference>
<protein>
    <submittedName>
        <fullName evidence="3">Glycosyltransferase</fullName>
    </submittedName>
</protein>
<keyword evidence="3" id="KW-0808">Transferase</keyword>
<dbReference type="SUPFAM" id="SSF53448">
    <property type="entry name" value="Nucleotide-diphospho-sugar transferases"/>
    <property type="match status" value="1"/>
</dbReference>
<name>A0A4S2DJF6_9CLOT</name>
<accession>A0A4S2DJF6</accession>
<evidence type="ECO:0000256" key="1">
    <source>
        <dbReference type="SAM" id="Phobius"/>
    </source>
</evidence>
<evidence type="ECO:0000259" key="2">
    <source>
        <dbReference type="Pfam" id="PF00535"/>
    </source>
</evidence>
<gene>
    <name evidence="3" type="ORF">E5347_08950</name>
</gene>
<dbReference type="PANTHER" id="PTHR48090:SF8">
    <property type="entry name" value="GLYCOSYLTRANSFERASE CSBB-RELATED"/>
    <property type="match status" value="1"/>
</dbReference>
<dbReference type="OrthoDB" id="9807778at2"/>
<feature type="transmembrane region" description="Helical" evidence="1">
    <location>
        <begin position="233"/>
        <end position="257"/>
    </location>
</feature>
<dbReference type="EMBL" id="SRYR01000003">
    <property type="protein sequence ID" value="TGY42338.1"/>
    <property type="molecule type" value="Genomic_DNA"/>
</dbReference>
<reference evidence="3" key="1">
    <citation type="submission" date="2019-04" db="EMBL/GenBank/DDBJ databases">
        <title>Microbes associate with the intestines of laboratory mice.</title>
        <authorList>
            <person name="Navarre W."/>
            <person name="Wong E."/>
            <person name="Huang K."/>
            <person name="Tropini C."/>
            <person name="Ng K."/>
            <person name="Yu B."/>
        </authorList>
    </citation>
    <scope>NUCLEOTIDE SEQUENCE [LARGE SCALE GENOMIC DNA]</scope>
    <source>
        <strain evidence="3">NM50_B9-20</strain>
    </source>
</reference>